<dbReference type="PANTHER" id="PTHR43029">
    <property type="entry name" value="AMMONIUM TRANSPORTER MEP2"/>
    <property type="match status" value="1"/>
</dbReference>
<feature type="transmembrane region" description="Helical" evidence="9">
    <location>
        <begin position="314"/>
        <end position="331"/>
    </location>
</feature>
<keyword evidence="7 9" id="KW-0924">Ammonia transport</keyword>
<feature type="transmembrane region" description="Helical" evidence="9">
    <location>
        <begin position="253"/>
        <end position="278"/>
    </location>
</feature>
<feature type="transmembrane region" description="Helical" evidence="9">
    <location>
        <begin position="159"/>
        <end position="181"/>
    </location>
</feature>
<evidence type="ECO:0000259" key="11">
    <source>
        <dbReference type="Pfam" id="PF00909"/>
    </source>
</evidence>
<keyword evidence="4 9" id="KW-0812">Transmembrane</keyword>
<feature type="transmembrane region" description="Helical" evidence="9">
    <location>
        <begin position="74"/>
        <end position="92"/>
    </location>
</feature>
<feature type="transmembrane region" description="Helical" evidence="9">
    <location>
        <begin position="343"/>
        <end position="365"/>
    </location>
</feature>
<evidence type="ECO:0000313" key="12">
    <source>
        <dbReference type="EMBL" id="MUG70015.1"/>
    </source>
</evidence>
<sequence length="466" mass="49824">MPQMFKSIFMRISMLCMLCFSFPMTAFAQSEPPKIDTGDTAWLLVATTVVLFMFLPGLALFYSGLLSRKNVLSTIMQSTGSLIVVSIVWVLWGHTLTFGTDQFGIIGGLDFLFFEGVGMDPFSTLTFPHLIFAIFQALFAAITVALISGAVAERIKFSVWIVFSIFWVTFIYTPFAHWVWGGGWLFKLGGLDFAGGTVVHILSGVSAITAAIVLGPRKLFPGKTLPPHNIVFFFIGAMCLWFGWMGFNGGSALAAGGLATLAFANTHMAACAGGAGWALIEWIFHKKPTLVGTVTGIIAGLVAITPAAGFVSVLSAMAIGGSASFVCYWAVNTLKAKFKYDDALDVFGIHGVGGIWGALLTGVFASKEVNPAGNNGLLYGNPSQLVIQAIDILIAIGWAAAGTLVILKTIQLFTTLRVPAEEEEAGLDISHHGEHAYNELESGRSEMAAPSFASFEIEKSPITQTN</sequence>
<evidence type="ECO:0000313" key="13">
    <source>
        <dbReference type="Proteomes" id="UP000450917"/>
    </source>
</evidence>
<dbReference type="InterPro" id="IPR024041">
    <property type="entry name" value="NH4_transpt_AmtB-like_dom"/>
</dbReference>
<dbReference type="GO" id="GO:0005886">
    <property type="term" value="C:plasma membrane"/>
    <property type="evidence" value="ECO:0007669"/>
    <property type="project" value="UniProtKB-SubCell"/>
</dbReference>
<feature type="transmembrane region" description="Helical" evidence="9">
    <location>
        <begin position="40"/>
        <end position="62"/>
    </location>
</feature>
<feature type="transmembrane region" description="Helical" evidence="9">
    <location>
        <begin position="193"/>
        <end position="215"/>
    </location>
</feature>
<comment type="similarity">
    <text evidence="2 9">Belongs to the ammonia transporter channel (TC 1.A.11.2) family.</text>
</comment>
<dbReference type="EMBL" id="WNZX01000002">
    <property type="protein sequence ID" value="MUG70015.1"/>
    <property type="molecule type" value="Genomic_DNA"/>
</dbReference>
<accession>A0A7X3CQU9</accession>
<evidence type="ECO:0000256" key="2">
    <source>
        <dbReference type="ARBA" id="ARBA00005887"/>
    </source>
</evidence>
<keyword evidence="5 9" id="KW-1133">Transmembrane helix</keyword>
<dbReference type="Pfam" id="PF00909">
    <property type="entry name" value="Ammonium_transp"/>
    <property type="match status" value="1"/>
</dbReference>
<feature type="domain" description="Ammonium transporter AmtB-like" evidence="11">
    <location>
        <begin position="41"/>
        <end position="437"/>
    </location>
</feature>
<reference evidence="12 13" key="1">
    <citation type="submission" date="2019-11" db="EMBL/GenBank/DDBJ databases">
        <title>Draft genome sequences of five Paenibacillus species of dairy origin.</title>
        <authorList>
            <person name="Olajide A.M."/>
            <person name="Chen S."/>
            <person name="Lapointe G."/>
        </authorList>
    </citation>
    <scope>NUCLEOTIDE SEQUENCE [LARGE SCALE GENOMIC DNA]</scope>
    <source>
        <strain evidence="12 13">2CS3</strain>
    </source>
</reference>
<evidence type="ECO:0000256" key="6">
    <source>
        <dbReference type="ARBA" id="ARBA00023136"/>
    </source>
</evidence>
<feature type="chain" id="PRO_5030664385" description="Ammonium transporter" evidence="10">
    <location>
        <begin position="29"/>
        <end position="466"/>
    </location>
</feature>
<comment type="caution">
    <text evidence="12">The sequence shown here is derived from an EMBL/GenBank/DDBJ whole genome shotgun (WGS) entry which is preliminary data.</text>
</comment>
<name>A0A7X3CQU9_9BACL</name>
<dbReference type="InterPro" id="IPR029020">
    <property type="entry name" value="Ammonium/urea_transptr"/>
</dbReference>
<feature type="signal peptide" evidence="10">
    <location>
        <begin position="1"/>
        <end position="28"/>
    </location>
</feature>
<dbReference type="PANTHER" id="PTHR43029:SF10">
    <property type="entry name" value="AMMONIUM TRANSPORTER MEP2"/>
    <property type="match status" value="1"/>
</dbReference>
<evidence type="ECO:0000256" key="3">
    <source>
        <dbReference type="ARBA" id="ARBA00022448"/>
    </source>
</evidence>
<keyword evidence="6 9" id="KW-0472">Membrane</keyword>
<dbReference type="NCBIfam" id="TIGR00836">
    <property type="entry name" value="amt"/>
    <property type="match status" value="1"/>
</dbReference>
<evidence type="ECO:0000256" key="9">
    <source>
        <dbReference type="RuleBase" id="RU362002"/>
    </source>
</evidence>
<feature type="transmembrane region" description="Helical" evidence="9">
    <location>
        <begin position="227"/>
        <end position="247"/>
    </location>
</feature>
<dbReference type="PROSITE" id="PS01219">
    <property type="entry name" value="AMMONIUM_TRANSP"/>
    <property type="match status" value="1"/>
</dbReference>
<evidence type="ECO:0000256" key="5">
    <source>
        <dbReference type="ARBA" id="ARBA00022989"/>
    </source>
</evidence>
<protein>
    <recommendedName>
        <fullName evidence="8 9">Ammonium transporter</fullName>
    </recommendedName>
</protein>
<evidence type="ECO:0000256" key="10">
    <source>
        <dbReference type="SAM" id="SignalP"/>
    </source>
</evidence>
<dbReference type="AlphaFoldDB" id="A0A7X3CQU9"/>
<evidence type="ECO:0000256" key="4">
    <source>
        <dbReference type="ARBA" id="ARBA00022692"/>
    </source>
</evidence>
<organism evidence="12 13">
    <name type="scientific">Paenibacillus validus</name>
    <dbReference type="NCBI Taxonomy" id="44253"/>
    <lineage>
        <taxon>Bacteria</taxon>
        <taxon>Bacillati</taxon>
        <taxon>Bacillota</taxon>
        <taxon>Bacilli</taxon>
        <taxon>Bacillales</taxon>
        <taxon>Paenibacillaceae</taxon>
        <taxon>Paenibacillus</taxon>
    </lineage>
</organism>
<feature type="transmembrane region" description="Helical" evidence="9">
    <location>
        <begin position="290"/>
        <end position="308"/>
    </location>
</feature>
<proteinExistence type="inferred from homology"/>
<gene>
    <name evidence="12" type="primary">amt</name>
    <name evidence="12" type="ORF">GNP93_04915</name>
</gene>
<dbReference type="Proteomes" id="UP000450917">
    <property type="component" value="Unassembled WGS sequence"/>
</dbReference>
<dbReference type="InterPro" id="IPR018047">
    <property type="entry name" value="Ammonium_transpt_CS"/>
</dbReference>
<keyword evidence="10" id="KW-0732">Signal</keyword>
<keyword evidence="3 9" id="KW-0813">Transport</keyword>
<evidence type="ECO:0000256" key="1">
    <source>
        <dbReference type="ARBA" id="ARBA00004141"/>
    </source>
</evidence>
<comment type="subcellular location">
    <subcellularLocation>
        <location evidence="9">Cell membrane</location>
        <topology evidence="9">Multi-pass membrane protein</topology>
    </subcellularLocation>
    <subcellularLocation>
        <location evidence="1">Membrane</location>
        <topology evidence="1">Multi-pass membrane protein</topology>
    </subcellularLocation>
</comment>
<feature type="transmembrane region" description="Helical" evidence="9">
    <location>
        <begin position="130"/>
        <end position="152"/>
    </location>
</feature>
<dbReference type="GO" id="GO:0008519">
    <property type="term" value="F:ammonium channel activity"/>
    <property type="evidence" value="ECO:0007669"/>
    <property type="project" value="InterPro"/>
</dbReference>
<evidence type="ECO:0000256" key="7">
    <source>
        <dbReference type="ARBA" id="ARBA00023177"/>
    </source>
</evidence>
<dbReference type="InterPro" id="IPR001905">
    <property type="entry name" value="Ammonium_transpt"/>
</dbReference>
<dbReference type="Gene3D" id="1.10.3430.10">
    <property type="entry name" value="Ammonium transporter AmtB like domains"/>
    <property type="match status" value="1"/>
</dbReference>
<evidence type="ECO:0000256" key="8">
    <source>
        <dbReference type="ARBA" id="ARBA00050025"/>
    </source>
</evidence>
<feature type="transmembrane region" description="Helical" evidence="9">
    <location>
        <begin position="385"/>
        <end position="407"/>
    </location>
</feature>
<keyword evidence="13" id="KW-1185">Reference proteome</keyword>
<dbReference type="SUPFAM" id="SSF111352">
    <property type="entry name" value="Ammonium transporter"/>
    <property type="match status" value="1"/>
</dbReference>